<gene>
    <name evidence="13" type="ORF">BV898_17822</name>
</gene>
<evidence type="ECO:0000256" key="9">
    <source>
        <dbReference type="SAM" id="Phobius"/>
    </source>
</evidence>
<dbReference type="Proteomes" id="UP000192578">
    <property type="component" value="Unassembled WGS sequence"/>
</dbReference>
<accession>A0A9X6RMW9</accession>
<dbReference type="InterPro" id="IPR048912">
    <property type="entry name" value="BetaGal1-like_ABD1"/>
</dbReference>
<organism evidence="13 14">
    <name type="scientific">Hypsibius exemplaris</name>
    <name type="common">Freshwater tardigrade</name>
    <dbReference type="NCBI Taxonomy" id="2072580"/>
    <lineage>
        <taxon>Eukaryota</taxon>
        <taxon>Metazoa</taxon>
        <taxon>Ecdysozoa</taxon>
        <taxon>Tardigrada</taxon>
        <taxon>Eutardigrada</taxon>
        <taxon>Parachela</taxon>
        <taxon>Hypsibioidea</taxon>
        <taxon>Hypsibiidae</taxon>
        <taxon>Hypsibius</taxon>
    </lineage>
</organism>
<feature type="domain" description="Beta-galactosidase 1-like first all-beta" evidence="11">
    <location>
        <begin position="408"/>
        <end position="517"/>
    </location>
</feature>
<dbReference type="OrthoDB" id="1657402at2759"/>
<dbReference type="Gene3D" id="3.20.20.80">
    <property type="entry name" value="Glycosidases"/>
    <property type="match status" value="1"/>
</dbReference>
<evidence type="ECO:0000256" key="4">
    <source>
        <dbReference type="ARBA" id="ARBA00023180"/>
    </source>
</evidence>
<evidence type="ECO:0000259" key="11">
    <source>
        <dbReference type="Pfam" id="PF21317"/>
    </source>
</evidence>
<evidence type="ECO:0000259" key="12">
    <source>
        <dbReference type="Pfam" id="PF21467"/>
    </source>
</evidence>
<dbReference type="Pfam" id="PF01301">
    <property type="entry name" value="Glyco_hydro_35"/>
    <property type="match status" value="1"/>
</dbReference>
<proteinExistence type="inferred from homology"/>
<feature type="domain" description="Glycoside hydrolase 35 catalytic" evidence="10">
    <location>
        <begin position="41"/>
        <end position="360"/>
    </location>
</feature>
<dbReference type="Pfam" id="PF21317">
    <property type="entry name" value="BetaGal_ABD_1"/>
    <property type="match status" value="1"/>
</dbReference>
<evidence type="ECO:0000256" key="2">
    <source>
        <dbReference type="ARBA" id="ARBA00022729"/>
    </source>
</evidence>
<comment type="caution">
    <text evidence="13">The sequence shown here is derived from an EMBL/GenBank/DDBJ whole genome shotgun (WGS) entry which is preliminary data.</text>
</comment>
<keyword evidence="9" id="KW-1133">Transmembrane helix</keyword>
<keyword evidence="9" id="KW-0812">Transmembrane</keyword>
<dbReference type="InterPro" id="IPR031330">
    <property type="entry name" value="Gly_Hdrlase_35_cat"/>
</dbReference>
<dbReference type="InterPro" id="IPR048913">
    <property type="entry name" value="BetaGal_gal-bd"/>
</dbReference>
<evidence type="ECO:0000256" key="1">
    <source>
        <dbReference type="ARBA" id="ARBA00009809"/>
    </source>
</evidence>
<evidence type="ECO:0000256" key="5">
    <source>
        <dbReference type="ARBA" id="ARBA00023295"/>
    </source>
</evidence>
<dbReference type="EC" id="3.2.1.23" evidence="7"/>
<name>A0A9X6RMW9_HYPEX</name>
<dbReference type="Gene3D" id="2.60.120.260">
    <property type="entry name" value="Galactose-binding domain-like"/>
    <property type="match status" value="2"/>
</dbReference>
<dbReference type="PANTHER" id="PTHR23421">
    <property type="entry name" value="BETA-GALACTOSIDASE RELATED"/>
    <property type="match status" value="1"/>
</dbReference>
<evidence type="ECO:0000256" key="6">
    <source>
        <dbReference type="PIRSR" id="PIRSR006336-1"/>
    </source>
</evidence>
<comment type="catalytic activity">
    <reaction evidence="7">
        <text>Hydrolysis of terminal non-reducing beta-D-galactose residues in beta-D-galactosides.</text>
        <dbReference type="EC" id="3.2.1.23"/>
    </reaction>
</comment>
<dbReference type="InterPro" id="IPR017853">
    <property type="entry name" value="GH"/>
</dbReference>
<evidence type="ECO:0000313" key="13">
    <source>
        <dbReference type="EMBL" id="OWA53392.1"/>
    </source>
</evidence>
<keyword evidence="14" id="KW-1185">Reference proteome</keyword>
<dbReference type="GO" id="GO:0004565">
    <property type="term" value="F:beta-galactosidase activity"/>
    <property type="evidence" value="ECO:0007669"/>
    <property type="project" value="UniProtKB-EC"/>
</dbReference>
<dbReference type="GO" id="GO:0005975">
    <property type="term" value="P:carbohydrate metabolic process"/>
    <property type="evidence" value="ECO:0007669"/>
    <property type="project" value="InterPro"/>
</dbReference>
<feature type="transmembrane region" description="Helical" evidence="9">
    <location>
        <begin position="12"/>
        <end position="29"/>
    </location>
</feature>
<feature type="active site" description="Proton donor" evidence="6">
    <location>
        <position position="189"/>
    </location>
</feature>
<dbReference type="EMBL" id="MTYJ01000318">
    <property type="protein sequence ID" value="OWA53392.1"/>
    <property type="molecule type" value="Genomic_DNA"/>
</dbReference>
<keyword evidence="3 7" id="KW-0378">Hydrolase</keyword>
<feature type="active site" description="Nucleophile" evidence="6">
    <location>
        <position position="272"/>
    </location>
</feature>
<dbReference type="PROSITE" id="PS01182">
    <property type="entry name" value="GLYCOSYL_HYDROL_F35"/>
    <property type="match status" value="1"/>
</dbReference>
<keyword evidence="2" id="KW-0732">Signal</keyword>
<feature type="domain" description="Beta-galactosidase galactose-binding" evidence="12">
    <location>
        <begin position="548"/>
        <end position="606"/>
    </location>
</feature>
<dbReference type="SUPFAM" id="SSF49785">
    <property type="entry name" value="Galactose-binding domain-like"/>
    <property type="match status" value="1"/>
</dbReference>
<evidence type="ECO:0000259" key="10">
    <source>
        <dbReference type="Pfam" id="PF01301"/>
    </source>
</evidence>
<evidence type="ECO:0000313" key="14">
    <source>
        <dbReference type="Proteomes" id="UP000192578"/>
    </source>
</evidence>
<sequence>MPNQPCCIPDRVFVVLFVLQFACVVIGLTESRSFTIGKNCFLKDGQPFRYVSGTMHYWRVPEQYWEDSFVKMRAAGLTAVDTYLIWNLHEQEPGDFYFGGNLNFTRYFQLAQKNGLLVVLRPGPFIAAEVDLGGLPYWLVRKNPDMKLRTTDPSYLHYVERWYNVSLPLVKPYLYANGGPIITVQVENEYSAYGCDVTYLEYLRDMFRRLLGNDVILFTNNYAVPQYLKCGTCPDTLATGDFGTNSISGGNISFYLDSLRMFNPDGPLVDTEFYSGWLDVWGSPHSTLSTSEMLDAAQIFMDRNVSFNFYTFHGGTNFGFVAASSQGPFQPITTSYDFNAPLSEAGDPTEKYYQIRDFLGRYFPLPPGPVPQPSKKGAYGSVQLRFAGSVYDNLKSLCPGGPIYSTLPMTFEILKHGHGFVLYRSYISQTFRDPTVLSIPGLHDRAIVLIDQVPVGIIGQGVGVLKMGIFVQPGQALDLLVQNEGRGGFFSGGDVKGIIGNVSLDGNNLTQWAMYPLSLPNFPARAPQTIKLKRNTPFGSKHHELRLPGFFSASFSTPEVLDTFVQLDGWTNGYIFVNGHNLGRYWPVQGPQVTLYVPAVYLNSGKPNVVDVFELENAPCAKLSECLIRFVDTPILNATVPVGLTEGRILKHSYPPKVQRPLS</sequence>
<dbReference type="PRINTS" id="PR00742">
    <property type="entry name" value="GLHYDRLASE35"/>
</dbReference>
<reference evidence="14" key="1">
    <citation type="submission" date="2017-01" db="EMBL/GenBank/DDBJ databases">
        <title>Comparative genomics of anhydrobiosis in the tardigrade Hypsibius dujardini.</title>
        <authorList>
            <person name="Yoshida Y."/>
            <person name="Koutsovoulos G."/>
            <person name="Laetsch D."/>
            <person name="Stevens L."/>
            <person name="Kumar S."/>
            <person name="Horikawa D."/>
            <person name="Ishino K."/>
            <person name="Komine S."/>
            <person name="Tomita M."/>
            <person name="Blaxter M."/>
            <person name="Arakawa K."/>
        </authorList>
    </citation>
    <scope>NUCLEOTIDE SEQUENCE [LARGE SCALE GENOMIC DNA]</scope>
    <source>
        <strain evidence="14">Z151</strain>
    </source>
</reference>
<evidence type="ECO:0000256" key="3">
    <source>
        <dbReference type="ARBA" id="ARBA00022801"/>
    </source>
</evidence>
<protein>
    <recommendedName>
        <fullName evidence="7">Beta-galactosidase</fullName>
        <ecNumber evidence="7">3.2.1.23</ecNumber>
    </recommendedName>
</protein>
<dbReference type="PIRSF" id="PIRSF006336">
    <property type="entry name" value="B-gal"/>
    <property type="match status" value="1"/>
</dbReference>
<dbReference type="InterPro" id="IPR019801">
    <property type="entry name" value="Glyco_hydro_35_CS"/>
</dbReference>
<dbReference type="FunFam" id="3.20.20.80:FF:000017">
    <property type="entry name" value="Beta-galactosidase"/>
    <property type="match status" value="1"/>
</dbReference>
<dbReference type="SUPFAM" id="SSF51445">
    <property type="entry name" value="(Trans)glycosidases"/>
    <property type="match status" value="1"/>
</dbReference>
<keyword evidence="5 7" id="KW-0326">Glycosidase</keyword>
<dbReference type="InterPro" id="IPR001944">
    <property type="entry name" value="Glycoside_Hdrlase_35"/>
</dbReference>
<evidence type="ECO:0000256" key="8">
    <source>
        <dbReference type="RuleBase" id="RU003679"/>
    </source>
</evidence>
<comment type="similarity">
    <text evidence="1 8">Belongs to the glycosyl hydrolase 35 family.</text>
</comment>
<dbReference type="Pfam" id="PF21467">
    <property type="entry name" value="BetaGal_gal-bd"/>
    <property type="match status" value="1"/>
</dbReference>
<evidence type="ECO:0000256" key="7">
    <source>
        <dbReference type="RuleBase" id="RU000675"/>
    </source>
</evidence>
<dbReference type="InterPro" id="IPR026283">
    <property type="entry name" value="B-gal_1-like"/>
</dbReference>
<dbReference type="InterPro" id="IPR008979">
    <property type="entry name" value="Galactose-bd-like_sf"/>
</dbReference>
<keyword evidence="4" id="KW-0325">Glycoprotein</keyword>
<dbReference type="AlphaFoldDB" id="A0A9X6RMW9"/>
<keyword evidence="9" id="KW-0472">Membrane</keyword>